<dbReference type="InterPro" id="IPR036388">
    <property type="entry name" value="WH-like_DNA-bd_sf"/>
</dbReference>
<proteinExistence type="predicted"/>
<dbReference type="EMBL" id="BARS01038887">
    <property type="protein sequence ID" value="GAG14311.1"/>
    <property type="molecule type" value="Genomic_DNA"/>
</dbReference>
<dbReference type="Pfam" id="PF13412">
    <property type="entry name" value="HTH_24"/>
    <property type="match status" value="1"/>
</dbReference>
<accession>X0WNN7</accession>
<reference evidence="1" key="1">
    <citation type="journal article" date="2014" name="Front. Microbiol.">
        <title>High frequency of phylogenetically diverse reductive dehalogenase-homologous genes in deep subseafloor sedimentary metagenomes.</title>
        <authorList>
            <person name="Kawai M."/>
            <person name="Futagami T."/>
            <person name="Toyoda A."/>
            <person name="Takaki Y."/>
            <person name="Nishi S."/>
            <person name="Hori S."/>
            <person name="Arai W."/>
            <person name="Tsubouchi T."/>
            <person name="Morono Y."/>
            <person name="Uchiyama I."/>
            <person name="Ito T."/>
            <person name="Fujiyama A."/>
            <person name="Inagaki F."/>
            <person name="Takami H."/>
        </authorList>
    </citation>
    <scope>NUCLEOTIDE SEQUENCE</scope>
    <source>
        <strain evidence="1">Expedition CK06-06</strain>
    </source>
</reference>
<name>X0WNN7_9ZZZZ</name>
<dbReference type="InterPro" id="IPR036390">
    <property type="entry name" value="WH_DNA-bd_sf"/>
</dbReference>
<evidence type="ECO:0000313" key="1">
    <source>
        <dbReference type="EMBL" id="GAG14311.1"/>
    </source>
</evidence>
<dbReference type="AlphaFoldDB" id="X0WNN7"/>
<protein>
    <recommendedName>
        <fullName evidence="2">HTH marR-type domain-containing protein</fullName>
    </recommendedName>
</protein>
<sequence length="102" mass="11939">MESPEVTEKELKIISQLGKDANITQRQISQNVGLSLGLVNIIVKKLIKKGYVKIRRLNRRNLQYFLTPKGFSQLSRRSYHYFWKTIDSVAKMKEKIQELVSE</sequence>
<dbReference type="SUPFAM" id="SSF46785">
    <property type="entry name" value="Winged helix' DNA-binding domain"/>
    <property type="match status" value="1"/>
</dbReference>
<evidence type="ECO:0008006" key="2">
    <source>
        <dbReference type="Google" id="ProtNLM"/>
    </source>
</evidence>
<gene>
    <name evidence="1" type="ORF">S01H1_59457</name>
</gene>
<dbReference type="Gene3D" id="1.10.10.10">
    <property type="entry name" value="Winged helix-like DNA-binding domain superfamily/Winged helix DNA-binding domain"/>
    <property type="match status" value="1"/>
</dbReference>
<organism evidence="1">
    <name type="scientific">marine sediment metagenome</name>
    <dbReference type="NCBI Taxonomy" id="412755"/>
    <lineage>
        <taxon>unclassified sequences</taxon>
        <taxon>metagenomes</taxon>
        <taxon>ecological metagenomes</taxon>
    </lineage>
</organism>
<feature type="non-terminal residue" evidence="1">
    <location>
        <position position="102"/>
    </location>
</feature>
<comment type="caution">
    <text evidence="1">The sequence shown here is derived from an EMBL/GenBank/DDBJ whole genome shotgun (WGS) entry which is preliminary data.</text>
</comment>